<reference evidence="5 7" key="2">
    <citation type="submission" date="2019-01" db="EMBL/GenBank/DDBJ databases">
        <title>The genome sequence of Lactobacillus crispatus L49.</title>
        <authorList>
            <person name="Zhong J."/>
            <person name="Zhang J."/>
        </authorList>
    </citation>
    <scope>NUCLEOTIDE SEQUENCE [LARGE SCALE GENOMIC DNA]</scope>
    <source>
        <strain evidence="5 7">L49</strain>
    </source>
</reference>
<comment type="caution">
    <text evidence="2">The sequence shown here is derived from an EMBL/GenBank/DDBJ whole genome shotgun (WGS) entry which is preliminary data.</text>
</comment>
<gene>
    <name evidence="3" type="ORF">ABVC42_05235</name>
    <name evidence="2" type="ORF">AEL95_06515</name>
    <name evidence="5" type="ORF">ERD32_08230</name>
    <name evidence="4" type="ORF">GTK63_09660</name>
</gene>
<dbReference type="Proteomes" id="UP000067598">
    <property type="component" value="Unassembled WGS sequence"/>
</dbReference>
<dbReference type="EMBL" id="JBETVU010000012">
    <property type="protein sequence ID" value="MES5149330.1"/>
    <property type="molecule type" value="Genomic_DNA"/>
</dbReference>
<dbReference type="EMBL" id="WWFF01000016">
    <property type="protein sequence ID" value="MYN54553.1"/>
    <property type="molecule type" value="Genomic_DNA"/>
</dbReference>
<feature type="chain" id="PRO_5044547956" evidence="1">
    <location>
        <begin position="19"/>
        <end position="85"/>
    </location>
</feature>
<protein>
    <submittedName>
        <fullName evidence="2">Uncharacterized protein</fullName>
    </submittedName>
</protein>
<dbReference type="Proteomes" id="UP000289808">
    <property type="component" value="Unassembled WGS sequence"/>
</dbReference>
<reference evidence="3" key="4">
    <citation type="submission" date="2024-06" db="EMBL/GenBank/DDBJ databases">
        <title>Vaginal Lactobacillus fatty acid response mechanisms reveal a metabolite-targeted strategy for bacterial vaginosis treatment.</title>
        <authorList>
            <person name="Zhu M."/>
            <person name="Blainey P.C."/>
            <person name="Bloom S.M."/>
            <person name="Kwon D.S."/>
        </authorList>
    </citation>
    <scope>NUCLEOTIDE SEQUENCE</scope>
    <source>
        <strain evidence="3">194_F1_1</strain>
    </source>
</reference>
<name>A0A109DP38_9LACO</name>
<accession>A0A109DP38</accession>
<reference evidence="4 8" key="3">
    <citation type="submission" date="2020-01" db="EMBL/GenBank/DDBJ databases">
        <title>Vaginal microbiome of pregnant Indian women: Insights into the genome of dominants Lactobacillus species.</title>
        <authorList>
            <person name="Das B."/>
            <person name="Mehta O."/>
            <person name="Ghosh T.S."/>
            <person name="Kothidar A."/>
            <person name="Gowtham M.R."/>
            <person name="Mitra R."/>
            <person name="Kshetrapal P."/>
            <person name="Wadhwa N."/>
            <person name="Thiruvengadam R."/>
            <person name="Nair G.B."/>
            <person name="Bhatnagar S."/>
            <person name="Pore S."/>
        </authorList>
    </citation>
    <scope>NUCLEOTIDE SEQUENCE [LARGE SCALE GENOMIC DNA]</scope>
    <source>
        <strain evidence="4 8">Indica2</strain>
    </source>
</reference>
<dbReference type="AlphaFoldDB" id="A0A109DP38"/>
<evidence type="ECO:0000313" key="4">
    <source>
        <dbReference type="EMBL" id="MYN54553.1"/>
    </source>
</evidence>
<dbReference type="Proteomes" id="UP000460132">
    <property type="component" value="Unassembled WGS sequence"/>
</dbReference>
<evidence type="ECO:0000313" key="7">
    <source>
        <dbReference type="Proteomes" id="UP000289808"/>
    </source>
</evidence>
<evidence type="ECO:0000313" key="8">
    <source>
        <dbReference type="Proteomes" id="UP000460132"/>
    </source>
</evidence>
<dbReference type="EMBL" id="LJGP01000023">
    <property type="protein sequence ID" value="KWU03600.1"/>
    <property type="molecule type" value="Genomic_DNA"/>
</dbReference>
<evidence type="ECO:0000313" key="3">
    <source>
        <dbReference type="EMBL" id="MES5149330.1"/>
    </source>
</evidence>
<reference evidence="2 6" key="1">
    <citation type="journal article" date="2016" name="Microbiology (Mosc.)">
        <title>Comparison of Lactobacillus crispatus isolates from Lactobacillus-dominated vaginal microbiomes with isolates from microbiomes containing bacterial vaginosis-associated bacteria.</title>
        <authorList>
            <person name="Abdelmaksoud A.A."/>
            <person name="Koparde V.N."/>
            <person name="Sheth N.U."/>
            <person name="Serrano M.G."/>
            <person name="Glascock A.L."/>
            <person name="Fettweis J.M."/>
            <person name="Strauss Iii J.F."/>
            <person name="Buck G.A."/>
            <person name="Jefferson K.K."/>
        </authorList>
    </citation>
    <scope>NUCLEOTIDE SEQUENCE [LARGE SCALE GENOMIC DNA]</scope>
    <source>
        <strain evidence="2 6">VMC3</strain>
    </source>
</reference>
<dbReference type="EMBL" id="SCLX01000050">
    <property type="protein sequence ID" value="RXF57216.1"/>
    <property type="molecule type" value="Genomic_DNA"/>
</dbReference>
<keyword evidence="9" id="KW-1185">Reference proteome</keyword>
<keyword evidence="1" id="KW-0732">Signal</keyword>
<evidence type="ECO:0000313" key="2">
    <source>
        <dbReference type="EMBL" id="KWU03600.1"/>
    </source>
</evidence>
<dbReference type="PATRIC" id="fig|47770.28.peg.736"/>
<proteinExistence type="predicted"/>
<evidence type="ECO:0000313" key="5">
    <source>
        <dbReference type="EMBL" id="RXF57216.1"/>
    </source>
</evidence>
<organism evidence="2 6">
    <name type="scientific">Lactobacillus crispatus</name>
    <dbReference type="NCBI Taxonomy" id="47770"/>
    <lineage>
        <taxon>Bacteria</taxon>
        <taxon>Bacillati</taxon>
        <taxon>Bacillota</taxon>
        <taxon>Bacilli</taxon>
        <taxon>Lactobacillales</taxon>
        <taxon>Lactobacillaceae</taxon>
        <taxon>Lactobacillus</taxon>
    </lineage>
</organism>
<sequence>MQKLLLLTIFLLSLSACTKPQLSSVPRDKSATTIKIVDRKLELHQPTKRPLQPLNGILPHWLQMPDKSLPKPAIYTNLNTVLKNK</sequence>
<evidence type="ECO:0000313" key="9">
    <source>
        <dbReference type="Proteomes" id="UP001434419"/>
    </source>
</evidence>
<evidence type="ECO:0000313" key="6">
    <source>
        <dbReference type="Proteomes" id="UP000067598"/>
    </source>
</evidence>
<dbReference type="PROSITE" id="PS51257">
    <property type="entry name" value="PROKAR_LIPOPROTEIN"/>
    <property type="match status" value="1"/>
</dbReference>
<feature type="signal peptide" evidence="1">
    <location>
        <begin position="1"/>
        <end position="18"/>
    </location>
</feature>
<evidence type="ECO:0000256" key="1">
    <source>
        <dbReference type="SAM" id="SignalP"/>
    </source>
</evidence>
<dbReference type="RefSeq" id="WP_005720137.1">
    <property type="nucleotide sequence ID" value="NZ_AP025162.1"/>
</dbReference>
<dbReference type="Proteomes" id="UP001434419">
    <property type="component" value="Unassembled WGS sequence"/>
</dbReference>